<name>A0A7W8VHK7_9ACTN</name>
<dbReference type="EMBL" id="JACHDB010000002">
    <property type="protein sequence ID" value="MBB5436149.1"/>
    <property type="molecule type" value="Genomic_DNA"/>
</dbReference>
<dbReference type="GO" id="GO:0016787">
    <property type="term" value="F:hydrolase activity"/>
    <property type="evidence" value="ECO:0007669"/>
    <property type="project" value="InterPro"/>
</dbReference>
<dbReference type="Pfam" id="PF04909">
    <property type="entry name" value="Amidohydro_2"/>
    <property type="match status" value="1"/>
</dbReference>
<reference evidence="4 5" key="1">
    <citation type="submission" date="2020-08" db="EMBL/GenBank/DDBJ databases">
        <title>Sequencing the genomes of 1000 actinobacteria strains.</title>
        <authorList>
            <person name="Klenk H.-P."/>
        </authorList>
    </citation>
    <scope>NUCLEOTIDE SEQUENCE [LARGE SCALE GENOMIC DNA]</scope>
    <source>
        <strain evidence="4 5">DSM 44551</strain>
    </source>
</reference>
<evidence type="ECO:0000256" key="1">
    <source>
        <dbReference type="ARBA" id="ARBA00023239"/>
    </source>
</evidence>
<evidence type="ECO:0000313" key="4">
    <source>
        <dbReference type="EMBL" id="MBB5436149.1"/>
    </source>
</evidence>
<dbReference type="AlphaFoldDB" id="A0A7W8VHK7"/>
<dbReference type="Gene3D" id="3.20.20.140">
    <property type="entry name" value="Metal-dependent hydrolases"/>
    <property type="match status" value="1"/>
</dbReference>
<comment type="caution">
    <text evidence="4">The sequence shown here is derived from an EMBL/GenBank/DDBJ whole genome shotgun (WGS) entry which is preliminary data.</text>
</comment>
<evidence type="ECO:0000259" key="3">
    <source>
        <dbReference type="Pfam" id="PF04909"/>
    </source>
</evidence>
<gene>
    <name evidence="4" type="ORF">HDA36_006297</name>
</gene>
<sequence length="329" mass="37095">MIIDTHVHPTDLVDEAWRHTGEPFTGERVLKMMDGPFWINGKPRRGDVSCIMPPPGNTAWRQGDRTGREGIRDYQAYVTSLVQKYPDRFVGNFMYNPRFGPENGAAELEFHVREYGYKMLKLHANMHAYRPDRALDWLRPVMRVCDELGVIVLIHTGDGPYSIPTQFYPIIREFPGVTFILGHFGIQTGGVYCFEAFWMIQDSHNVIGESGWLLQSRIVEFAKEMKKSKLVFGTDSPPNEPGMWARELEVLCHEPPQGLNLSEDDLEGYLGNNMAKLLGLAPTPPPKDRAEAEAYLRGEVPQASAADTHAGHYAGYTPSAWAEEAAESR</sequence>
<dbReference type="Proteomes" id="UP000572635">
    <property type="component" value="Unassembled WGS sequence"/>
</dbReference>
<feature type="domain" description="Amidohydrolase-related" evidence="3">
    <location>
        <begin position="3"/>
        <end position="280"/>
    </location>
</feature>
<accession>A0A7W8VHK7</accession>
<dbReference type="PANTHER" id="PTHR21240">
    <property type="entry name" value="2-AMINO-3-CARBOXYLMUCONATE-6-SEMIALDEHYDE DECARBOXYLASE"/>
    <property type="match status" value="1"/>
</dbReference>
<keyword evidence="1" id="KW-0456">Lyase</keyword>
<dbReference type="RefSeq" id="WP_184399462.1">
    <property type="nucleotide sequence ID" value="NZ_BAAAJD010000068.1"/>
</dbReference>
<dbReference type="SUPFAM" id="SSF51556">
    <property type="entry name" value="Metallo-dependent hydrolases"/>
    <property type="match status" value="1"/>
</dbReference>
<protein>
    <recommendedName>
        <fullName evidence="3">Amidohydrolase-related domain-containing protein</fullName>
    </recommendedName>
</protein>
<organism evidence="4 5">
    <name type="scientific">Nocardiopsis composta</name>
    <dbReference type="NCBI Taxonomy" id="157465"/>
    <lineage>
        <taxon>Bacteria</taxon>
        <taxon>Bacillati</taxon>
        <taxon>Actinomycetota</taxon>
        <taxon>Actinomycetes</taxon>
        <taxon>Streptosporangiales</taxon>
        <taxon>Nocardiopsidaceae</taxon>
        <taxon>Nocardiopsis</taxon>
    </lineage>
</organism>
<dbReference type="InterPro" id="IPR032465">
    <property type="entry name" value="ACMSD"/>
</dbReference>
<proteinExistence type="predicted"/>
<dbReference type="PANTHER" id="PTHR21240:SF19">
    <property type="entry name" value="CATALYTIC_ HYDROLASE"/>
    <property type="match status" value="1"/>
</dbReference>
<evidence type="ECO:0000256" key="2">
    <source>
        <dbReference type="SAM" id="MobiDB-lite"/>
    </source>
</evidence>
<dbReference type="InterPro" id="IPR032466">
    <property type="entry name" value="Metal_Hydrolase"/>
</dbReference>
<keyword evidence="5" id="KW-1185">Reference proteome</keyword>
<feature type="compositionally biased region" description="Basic and acidic residues" evidence="2">
    <location>
        <begin position="286"/>
        <end position="296"/>
    </location>
</feature>
<dbReference type="InterPro" id="IPR006680">
    <property type="entry name" value="Amidohydro-rel"/>
</dbReference>
<evidence type="ECO:0000313" key="5">
    <source>
        <dbReference type="Proteomes" id="UP000572635"/>
    </source>
</evidence>
<feature type="region of interest" description="Disordered" evidence="2">
    <location>
        <begin position="282"/>
        <end position="313"/>
    </location>
</feature>
<dbReference type="GO" id="GO:0016831">
    <property type="term" value="F:carboxy-lyase activity"/>
    <property type="evidence" value="ECO:0007669"/>
    <property type="project" value="InterPro"/>
</dbReference>